<evidence type="ECO:0000313" key="6">
    <source>
        <dbReference type="Proteomes" id="UP000011546"/>
    </source>
</evidence>
<dbReference type="EMBL" id="AOJH01000088">
    <property type="protein sequence ID" value="EMA59043.1"/>
    <property type="molecule type" value="Genomic_DNA"/>
</dbReference>
<dbReference type="RefSeq" id="WP_008849643.1">
    <property type="nucleotide sequence ID" value="NZ_AOJH01000088.1"/>
</dbReference>
<reference evidence="5 6" key="1">
    <citation type="journal article" date="2014" name="PLoS Genet.">
        <title>Phylogenetically driven sequencing of extremely halophilic archaea reveals strategies for static and dynamic osmo-response.</title>
        <authorList>
            <person name="Becker E.A."/>
            <person name="Seitzer P.M."/>
            <person name="Tritt A."/>
            <person name="Larsen D."/>
            <person name="Krusor M."/>
            <person name="Yao A.I."/>
            <person name="Wu D."/>
            <person name="Madern D."/>
            <person name="Eisen J.A."/>
            <person name="Darling A.E."/>
            <person name="Facciotti M.T."/>
        </authorList>
    </citation>
    <scope>NUCLEOTIDE SEQUENCE [LARGE SCALE GENOMIC DNA]</scope>
    <source>
        <strain evidence="5 6">JCM 14978</strain>
    </source>
</reference>
<dbReference type="PANTHER" id="PTHR43320">
    <property type="entry name" value="SUGAR KINASE"/>
    <property type="match status" value="1"/>
</dbReference>
<dbReference type="InterPro" id="IPR029056">
    <property type="entry name" value="Ribokinase-like"/>
</dbReference>
<protein>
    <submittedName>
        <fullName evidence="5">PfkB protein</fullName>
    </submittedName>
</protein>
<dbReference type="Gene3D" id="3.40.1190.20">
    <property type="match status" value="1"/>
</dbReference>
<dbReference type="AlphaFoldDB" id="M0NN86"/>
<evidence type="ECO:0000256" key="2">
    <source>
        <dbReference type="ARBA" id="ARBA00022679"/>
    </source>
</evidence>
<evidence type="ECO:0000256" key="1">
    <source>
        <dbReference type="ARBA" id="ARBA00010688"/>
    </source>
</evidence>
<name>M0NN86_9EURY</name>
<dbReference type="SUPFAM" id="SSF53613">
    <property type="entry name" value="Ribokinase-like"/>
    <property type="match status" value="1"/>
</dbReference>
<comment type="similarity">
    <text evidence="1">Belongs to the carbohydrate kinase PfkB family.</text>
</comment>
<gene>
    <name evidence="5" type="ORF">C468_14897</name>
</gene>
<dbReference type="Proteomes" id="UP000011546">
    <property type="component" value="Unassembled WGS sequence"/>
</dbReference>
<dbReference type="PATRIC" id="fig|1230456.3.peg.2969"/>
<organism evidence="5 6">
    <name type="scientific">Halorubrum kocurii JCM 14978</name>
    <dbReference type="NCBI Taxonomy" id="1230456"/>
    <lineage>
        <taxon>Archaea</taxon>
        <taxon>Methanobacteriati</taxon>
        <taxon>Methanobacteriota</taxon>
        <taxon>Stenosarchaea group</taxon>
        <taxon>Halobacteria</taxon>
        <taxon>Halobacteriales</taxon>
        <taxon>Haloferacaceae</taxon>
        <taxon>Halorubrum</taxon>
    </lineage>
</organism>
<dbReference type="GO" id="GO:0016301">
    <property type="term" value="F:kinase activity"/>
    <property type="evidence" value="ECO:0007669"/>
    <property type="project" value="UniProtKB-KW"/>
</dbReference>
<dbReference type="STRING" id="1230456.C468_14897"/>
<keyword evidence="3" id="KW-0418">Kinase</keyword>
<evidence type="ECO:0000256" key="3">
    <source>
        <dbReference type="ARBA" id="ARBA00022777"/>
    </source>
</evidence>
<dbReference type="Pfam" id="PF00294">
    <property type="entry name" value="PfkB"/>
    <property type="match status" value="1"/>
</dbReference>
<evidence type="ECO:0000313" key="5">
    <source>
        <dbReference type="EMBL" id="EMA59043.1"/>
    </source>
</evidence>
<dbReference type="PANTHER" id="PTHR43320:SF3">
    <property type="entry name" value="CARBOHYDRATE KINASE PFKB DOMAIN-CONTAINING PROTEIN"/>
    <property type="match status" value="1"/>
</dbReference>
<comment type="caution">
    <text evidence="5">The sequence shown here is derived from an EMBL/GenBank/DDBJ whole genome shotgun (WGS) entry which is preliminary data.</text>
</comment>
<proteinExistence type="inferred from homology"/>
<sequence length="312" mass="30878">MSDGTRGIAVIGDTTVDVYPTGGEPIAPGSAFEWHVGGTATNAARWAAALGGEVSLVTNVGNDVLGAAAARHLADGPVDASRVARVDAPSPLTLYTGPDGDEHWNAWVAGSCYGFTPPTDPASFAAAHEWLLLEGVTLPAEVNGAAVRRLAAAAAEHGTRVALDLNGRPNQWSGPDAYRDALRAVLPHCDLLFAGTDDLAVAGADPTPAGLLGLLPADHDATAFVTDGGEATRAVGIVDGEVTERATATPPSAAVATAAGAGDAFAGAVLAARRGGVSALAELAAIGNAAGAAAVEAVGAFDSDAAAALRRG</sequence>
<dbReference type="OrthoDB" id="124714at2157"/>
<feature type="domain" description="Carbohydrate kinase PfkB" evidence="4">
    <location>
        <begin position="8"/>
        <end position="301"/>
    </location>
</feature>
<dbReference type="InterPro" id="IPR011611">
    <property type="entry name" value="PfkB_dom"/>
</dbReference>
<evidence type="ECO:0000259" key="4">
    <source>
        <dbReference type="Pfam" id="PF00294"/>
    </source>
</evidence>
<keyword evidence="2" id="KW-0808">Transferase</keyword>
<accession>M0NN86</accession>
<dbReference type="InterPro" id="IPR052700">
    <property type="entry name" value="Carb_kinase_PfkB-like"/>
</dbReference>
<keyword evidence="6" id="KW-1185">Reference proteome</keyword>